<name>A0A453SRX6_AEGTS</name>
<protein>
    <submittedName>
        <fullName evidence="2">Uncharacterized protein</fullName>
    </submittedName>
</protein>
<feature type="region of interest" description="Disordered" evidence="1">
    <location>
        <begin position="35"/>
        <end position="60"/>
    </location>
</feature>
<evidence type="ECO:0000313" key="3">
    <source>
        <dbReference type="Proteomes" id="UP000015105"/>
    </source>
</evidence>
<dbReference type="AlphaFoldDB" id="A0A453SRX6"/>
<accession>A0A453SRX6</accession>
<dbReference type="Proteomes" id="UP000015105">
    <property type="component" value="Chromosome 7D"/>
</dbReference>
<reference evidence="2" key="5">
    <citation type="journal article" date="2021" name="G3 (Bethesda)">
        <title>Aegilops tauschii genome assembly Aet v5.0 features greater sequence contiguity and improved annotation.</title>
        <authorList>
            <person name="Wang L."/>
            <person name="Zhu T."/>
            <person name="Rodriguez J.C."/>
            <person name="Deal K.R."/>
            <person name="Dubcovsky J."/>
            <person name="McGuire P.E."/>
            <person name="Lux T."/>
            <person name="Spannagl M."/>
            <person name="Mayer K.F.X."/>
            <person name="Baldrich P."/>
            <person name="Meyers B.C."/>
            <person name="Huo N."/>
            <person name="Gu Y.Q."/>
            <person name="Zhou H."/>
            <person name="Devos K.M."/>
            <person name="Bennetzen J.L."/>
            <person name="Unver T."/>
            <person name="Budak H."/>
            <person name="Gulick P.J."/>
            <person name="Galiba G."/>
            <person name="Kalapos B."/>
            <person name="Nelson D.R."/>
            <person name="Li P."/>
            <person name="You F.M."/>
            <person name="Luo M.C."/>
            <person name="Dvorak J."/>
        </authorList>
    </citation>
    <scope>NUCLEOTIDE SEQUENCE [LARGE SCALE GENOMIC DNA]</scope>
    <source>
        <strain evidence="2">cv. AL8/78</strain>
    </source>
</reference>
<reference evidence="3" key="1">
    <citation type="journal article" date="2014" name="Science">
        <title>Ancient hybridizations among the ancestral genomes of bread wheat.</title>
        <authorList>
            <consortium name="International Wheat Genome Sequencing Consortium,"/>
            <person name="Marcussen T."/>
            <person name="Sandve S.R."/>
            <person name="Heier L."/>
            <person name="Spannagl M."/>
            <person name="Pfeifer M."/>
            <person name="Jakobsen K.S."/>
            <person name="Wulff B.B."/>
            <person name="Steuernagel B."/>
            <person name="Mayer K.F."/>
            <person name="Olsen O.A."/>
        </authorList>
    </citation>
    <scope>NUCLEOTIDE SEQUENCE [LARGE SCALE GENOMIC DNA]</scope>
    <source>
        <strain evidence="3">cv. AL8/78</strain>
    </source>
</reference>
<reference evidence="2" key="4">
    <citation type="submission" date="2019-03" db="UniProtKB">
        <authorList>
            <consortium name="EnsemblPlants"/>
        </authorList>
    </citation>
    <scope>IDENTIFICATION</scope>
</reference>
<keyword evidence="3" id="KW-1185">Reference proteome</keyword>
<organism evidence="2 3">
    <name type="scientific">Aegilops tauschii subsp. strangulata</name>
    <name type="common">Goatgrass</name>
    <dbReference type="NCBI Taxonomy" id="200361"/>
    <lineage>
        <taxon>Eukaryota</taxon>
        <taxon>Viridiplantae</taxon>
        <taxon>Streptophyta</taxon>
        <taxon>Embryophyta</taxon>
        <taxon>Tracheophyta</taxon>
        <taxon>Spermatophyta</taxon>
        <taxon>Magnoliopsida</taxon>
        <taxon>Liliopsida</taxon>
        <taxon>Poales</taxon>
        <taxon>Poaceae</taxon>
        <taxon>BOP clade</taxon>
        <taxon>Pooideae</taxon>
        <taxon>Triticodae</taxon>
        <taxon>Triticeae</taxon>
        <taxon>Triticinae</taxon>
        <taxon>Aegilops</taxon>
    </lineage>
</organism>
<reference evidence="3" key="2">
    <citation type="journal article" date="2017" name="Nat. Plants">
        <title>The Aegilops tauschii genome reveals multiple impacts of transposons.</title>
        <authorList>
            <person name="Zhao G."/>
            <person name="Zou C."/>
            <person name="Li K."/>
            <person name="Wang K."/>
            <person name="Li T."/>
            <person name="Gao L."/>
            <person name="Zhang X."/>
            <person name="Wang H."/>
            <person name="Yang Z."/>
            <person name="Liu X."/>
            <person name="Jiang W."/>
            <person name="Mao L."/>
            <person name="Kong X."/>
            <person name="Jiao Y."/>
            <person name="Jia J."/>
        </authorList>
    </citation>
    <scope>NUCLEOTIDE SEQUENCE [LARGE SCALE GENOMIC DNA]</scope>
    <source>
        <strain evidence="3">cv. AL8/78</strain>
    </source>
</reference>
<reference evidence="2" key="3">
    <citation type="journal article" date="2017" name="Nature">
        <title>Genome sequence of the progenitor of the wheat D genome Aegilops tauschii.</title>
        <authorList>
            <person name="Luo M.C."/>
            <person name="Gu Y.Q."/>
            <person name="Puiu D."/>
            <person name="Wang H."/>
            <person name="Twardziok S.O."/>
            <person name="Deal K.R."/>
            <person name="Huo N."/>
            <person name="Zhu T."/>
            <person name="Wang L."/>
            <person name="Wang Y."/>
            <person name="McGuire P.E."/>
            <person name="Liu S."/>
            <person name="Long H."/>
            <person name="Ramasamy R.K."/>
            <person name="Rodriguez J.C."/>
            <person name="Van S.L."/>
            <person name="Yuan L."/>
            <person name="Wang Z."/>
            <person name="Xia Z."/>
            <person name="Xiao L."/>
            <person name="Anderson O.D."/>
            <person name="Ouyang S."/>
            <person name="Liang Y."/>
            <person name="Zimin A.V."/>
            <person name="Pertea G."/>
            <person name="Qi P."/>
            <person name="Bennetzen J.L."/>
            <person name="Dai X."/>
            <person name="Dawson M.W."/>
            <person name="Muller H.G."/>
            <person name="Kugler K."/>
            <person name="Rivarola-Duarte L."/>
            <person name="Spannagl M."/>
            <person name="Mayer K.F.X."/>
            <person name="Lu F.H."/>
            <person name="Bevan M.W."/>
            <person name="Leroy P."/>
            <person name="Li P."/>
            <person name="You F.M."/>
            <person name="Sun Q."/>
            <person name="Liu Z."/>
            <person name="Lyons E."/>
            <person name="Wicker T."/>
            <person name="Salzberg S.L."/>
            <person name="Devos K.M."/>
            <person name="Dvorak J."/>
        </authorList>
    </citation>
    <scope>NUCLEOTIDE SEQUENCE [LARGE SCALE GENOMIC DNA]</scope>
    <source>
        <strain evidence="2">cv. AL8/78</strain>
    </source>
</reference>
<proteinExistence type="predicted"/>
<sequence>MISETQCASFRRYSPQLLTLVPERDGEIWRQARRDGAPLPEPIPPPATPRLPPPQQPSRHLRRVRIRRLNLLLYPDDPVPFSSP</sequence>
<evidence type="ECO:0000256" key="1">
    <source>
        <dbReference type="SAM" id="MobiDB-lite"/>
    </source>
</evidence>
<feature type="compositionally biased region" description="Pro residues" evidence="1">
    <location>
        <begin position="39"/>
        <end position="56"/>
    </location>
</feature>
<dbReference type="Gramene" id="AET7Gv21048700.12">
    <property type="protein sequence ID" value="AET7Gv21048700.12"/>
    <property type="gene ID" value="AET7Gv21048700"/>
</dbReference>
<dbReference type="EnsemblPlants" id="AET7Gv21048700.12">
    <property type="protein sequence ID" value="AET7Gv21048700.12"/>
    <property type="gene ID" value="AET7Gv21048700"/>
</dbReference>
<evidence type="ECO:0000313" key="2">
    <source>
        <dbReference type="EnsemblPlants" id="AET7Gv21048700.12"/>
    </source>
</evidence>